<evidence type="ECO:0000313" key="2">
    <source>
        <dbReference type="Proteomes" id="UP000683000"/>
    </source>
</evidence>
<evidence type="ECO:0000313" key="1">
    <source>
        <dbReference type="EMBL" id="KAG6375964.1"/>
    </source>
</evidence>
<dbReference type="OrthoDB" id="3341102at2759"/>
<dbReference type="EMBL" id="JAGFBS010000013">
    <property type="protein sequence ID" value="KAG6375964.1"/>
    <property type="molecule type" value="Genomic_DNA"/>
</dbReference>
<dbReference type="Proteomes" id="UP000683000">
    <property type="component" value="Unassembled WGS sequence"/>
</dbReference>
<gene>
    <name evidence="1" type="ORF">JVT61DRAFT_2842</name>
</gene>
<comment type="caution">
    <text evidence="1">The sequence shown here is derived from an EMBL/GenBank/DDBJ whole genome shotgun (WGS) entry which is preliminary data.</text>
</comment>
<protein>
    <submittedName>
        <fullName evidence="1">Uncharacterized protein</fullName>
    </submittedName>
</protein>
<reference evidence="1" key="1">
    <citation type="submission" date="2021-03" db="EMBL/GenBank/DDBJ databases">
        <title>Evolutionary innovations through gain and loss of genes in the ectomycorrhizal Boletales.</title>
        <authorList>
            <person name="Wu G."/>
            <person name="Miyauchi S."/>
            <person name="Morin E."/>
            <person name="Yang Z.-L."/>
            <person name="Xu J."/>
            <person name="Martin F.M."/>
        </authorList>
    </citation>
    <scope>NUCLEOTIDE SEQUENCE</scope>
    <source>
        <strain evidence="1">BR01</strain>
    </source>
</reference>
<keyword evidence="2" id="KW-1185">Reference proteome</keyword>
<accession>A0A8I2YNM2</accession>
<name>A0A8I2YNM2_9AGAM</name>
<organism evidence="1 2">
    <name type="scientific">Boletus reticuloceps</name>
    <dbReference type="NCBI Taxonomy" id="495285"/>
    <lineage>
        <taxon>Eukaryota</taxon>
        <taxon>Fungi</taxon>
        <taxon>Dikarya</taxon>
        <taxon>Basidiomycota</taxon>
        <taxon>Agaricomycotina</taxon>
        <taxon>Agaricomycetes</taxon>
        <taxon>Agaricomycetidae</taxon>
        <taxon>Boletales</taxon>
        <taxon>Boletineae</taxon>
        <taxon>Boletaceae</taxon>
        <taxon>Boletoideae</taxon>
        <taxon>Boletus</taxon>
    </lineage>
</organism>
<sequence>MGPFGCELIQKSLECCQPGQGLEFICQVSYNAVIQDALGLDVDIPADVDMILYCVKSSEKGPNDTLVATGEYKDIWAYINFD</sequence>
<proteinExistence type="predicted"/>
<dbReference type="AlphaFoldDB" id="A0A8I2YNM2"/>